<proteinExistence type="predicted"/>
<dbReference type="Pfam" id="PF04039">
    <property type="entry name" value="MnhB"/>
    <property type="match status" value="1"/>
</dbReference>
<evidence type="ECO:0000256" key="3">
    <source>
        <dbReference type="ARBA" id="ARBA00022692"/>
    </source>
</evidence>
<dbReference type="PANTHER" id="PTHR33932:SF4">
    <property type="entry name" value="NA(+)_H(+) ANTIPORTER SUBUNIT B"/>
    <property type="match status" value="1"/>
</dbReference>
<dbReference type="EMBL" id="BAAADQ010000016">
    <property type="protein sequence ID" value="GAA0554950.1"/>
    <property type="molecule type" value="Genomic_DNA"/>
</dbReference>
<feature type="transmembrane region" description="Helical" evidence="7">
    <location>
        <begin position="67"/>
        <end position="87"/>
    </location>
</feature>
<evidence type="ECO:0000256" key="5">
    <source>
        <dbReference type="ARBA" id="ARBA00023136"/>
    </source>
</evidence>
<reference evidence="9" key="1">
    <citation type="journal article" date="2014" name="Int. J. Syst. Evol. Microbiol.">
        <title>Complete genome sequence of Corynebacterium casei LMG S-19264T (=DSM 44701T), isolated from a smear-ripened cheese.</title>
        <authorList>
            <consortium name="US DOE Joint Genome Institute (JGI-PGF)"/>
            <person name="Walter F."/>
            <person name="Albersmeier A."/>
            <person name="Kalinowski J."/>
            <person name="Ruckert C."/>
        </authorList>
    </citation>
    <scope>NUCLEOTIDE SEQUENCE</scope>
    <source>
        <strain evidence="9">JCM 14265</strain>
    </source>
</reference>
<feature type="compositionally biased region" description="Low complexity" evidence="6">
    <location>
        <begin position="1"/>
        <end position="11"/>
    </location>
</feature>
<dbReference type="NCBIfam" id="NF009160">
    <property type="entry name" value="PRK12505.1"/>
    <property type="match status" value="1"/>
</dbReference>
<sequence>MSAADADSNAGDADDAEAGAASGTTDEAPGLYVESTIIMTTVRVVAPFILTFALFIMFHGADTPGGGFQGGVIAGSVVMMLAFAYGIDSTRQWLDVRVVAALASGGVFVFAGIGLGTMALGGQFLEYAEYDALFGHAIKYAIELVELGIGAIVAAVAIGLFFLLASGFDQTAEEDPS</sequence>
<comment type="caution">
    <text evidence="9">The sequence shown here is derived from an EMBL/GenBank/DDBJ whole genome shotgun (WGS) entry which is preliminary data.</text>
</comment>
<dbReference type="AlphaFoldDB" id="A0AAV3SWT5"/>
<evidence type="ECO:0000256" key="1">
    <source>
        <dbReference type="ARBA" id="ARBA00004651"/>
    </source>
</evidence>
<dbReference type="InterPro" id="IPR050622">
    <property type="entry name" value="CPA3_antiporter_subunitB"/>
</dbReference>
<feature type="transmembrane region" description="Helical" evidence="7">
    <location>
        <begin position="99"/>
        <end position="120"/>
    </location>
</feature>
<dbReference type="RefSeq" id="WP_343780767.1">
    <property type="nucleotide sequence ID" value="NZ_BAAADQ010000016.1"/>
</dbReference>
<feature type="domain" description="Na+/H+ antiporter MnhB subunit-related protein" evidence="8">
    <location>
        <begin position="37"/>
        <end position="157"/>
    </location>
</feature>
<dbReference type="PANTHER" id="PTHR33932">
    <property type="entry name" value="NA(+)/H(+) ANTIPORTER SUBUNIT B"/>
    <property type="match status" value="1"/>
</dbReference>
<keyword evidence="5 7" id="KW-0472">Membrane</keyword>
<keyword evidence="3 7" id="KW-0812">Transmembrane</keyword>
<gene>
    <name evidence="10" type="ORF">ABNG02_11015</name>
    <name evidence="9" type="ORF">GCM10008994_32480</name>
</gene>
<name>A0AAV3SWT5_9EURY</name>
<accession>A0AAV3SWT5</accession>
<evidence type="ECO:0000259" key="8">
    <source>
        <dbReference type="Pfam" id="PF04039"/>
    </source>
</evidence>
<dbReference type="InterPro" id="IPR007182">
    <property type="entry name" value="MnhB"/>
</dbReference>
<feature type="region of interest" description="Disordered" evidence="6">
    <location>
        <begin position="1"/>
        <end position="25"/>
    </location>
</feature>
<reference evidence="10 12" key="3">
    <citation type="submission" date="2024-06" db="EMBL/GenBank/DDBJ databases">
        <title>Halorubrum miltondacostae sp. nov., a potential PHA producer isolated from an inland solar saltern in Rio Maior, Portugal.</title>
        <authorList>
            <person name="Albuquerque L."/>
            <person name="Viver T."/>
            <person name="Barroso C."/>
            <person name="Claudino R."/>
            <person name="Galvan M."/>
            <person name="Simoes G."/>
            <person name="Lobo Da Cunha A."/>
            <person name="Egas C."/>
        </authorList>
    </citation>
    <scope>NUCLEOTIDE SEQUENCE [LARGE SCALE GENOMIC DNA]</scope>
    <source>
        <strain evidence="10 12">DSM 18646</strain>
    </source>
</reference>
<organism evidence="9 11">
    <name type="scientific">Halorubrum ejinorense</name>
    <dbReference type="NCBI Taxonomy" id="425309"/>
    <lineage>
        <taxon>Archaea</taxon>
        <taxon>Methanobacteriati</taxon>
        <taxon>Methanobacteriota</taxon>
        <taxon>Stenosarchaea group</taxon>
        <taxon>Halobacteria</taxon>
        <taxon>Halobacteriales</taxon>
        <taxon>Haloferacaceae</taxon>
        <taxon>Halorubrum</taxon>
    </lineage>
</organism>
<feature type="transmembrane region" description="Helical" evidence="7">
    <location>
        <begin position="140"/>
        <end position="164"/>
    </location>
</feature>
<evidence type="ECO:0000313" key="9">
    <source>
        <dbReference type="EMBL" id="GAA0554950.1"/>
    </source>
</evidence>
<dbReference type="Proteomes" id="UP001501425">
    <property type="component" value="Unassembled WGS sequence"/>
</dbReference>
<keyword evidence="12" id="KW-1185">Reference proteome</keyword>
<keyword evidence="2" id="KW-1003">Cell membrane</keyword>
<evidence type="ECO:0000256" key="2">
    <source>
        <dbReference type="ARBA" id="ARBA00022475"/>
    </source>
</evidence>
<keyword evidence="4 7" id="KW-1133">Transmembrane helix</keyword>
<dbReference type="Proteomes" id="UP001567571">
    <property type="component" value="Unassembled WGS sequence"/>
</dbReference>
<reference evidence="9" key="2">
    <citation type="submission" date="2023-12" db="EMBL/GenBank/DDBJ databases">
        <authorList>
            <person name="Sun Q."/>
            <person name="Inoue M."/>
        </authorList>
    </citation>
    <scope>NUCLEOTIDE SEQUENCE</scope>
    <source>
        <strain evidence="9">JCM 14265</strain>
    </source>
</reference>
<evidence type="ECO:0000313" key="11">
    <source>
        <dbReference type="Proteomes" id="UP001501425"/>
    </source>
</evidence>
<comment type="subcellular location">
    <subcellularLocation>
        <location evidence="1">Cell membrane</location>
        <topology evidence="1">Multi-pass membrane protein</topology>
    </subcellularLocation>
</comment>
<dbReference type="EMBL" id="JBEDNW010000005">
    <property type="protein sequence ID" value="MEZ3167850.1"/>
    <property type="molecule type" value="Genomic_DNA"/>
</dbReference>
<evidence type="ECO:0000256" key="7">
    <source>
        <dbReference type="SAM" id="Phobius"/>
    </source>
</evidence>
<evidence type="ECO:0000256" key="6">
    <source>
        <dbReference type="SAM" id="MobiDB-lite"/>
    </source>
</evidence>
<protein>
    <submittedName>
        <fullName evidence="9">Na(+)/H(+) antiporter subunit B</fullName>
    </submittedName>
</protein>
<evidence type="ECO:0000313" key="10">
    <source>
        <dbReference type="EMBL" id="MEZ3167850.1"/>
    </source>
</evidence>
<evidence type="ECO:0000313" key="12">
    <source>
        <dbReference type="Proteomes" id="UP001567571"/>
    </source>
</evidence>
<dbReference type="GO" id="GO:0005886">
    <property type="term" value="C:plasma membrane"/>
    <property type="evidence" value="ECO:0007669"/>
    <property type="project" value="UniProtKB-SubCell"/>
</dbReference>
<feature type="transmembrane region" description="Helical" evidence="7">
    <location>
        <begin position="44"/>
        <end position="61"/>
    </location>
</feature>
<evidence type="ECO:0000256" key="4">
    <source>
        <dbReference type="ARBA" id="ARBA00022989"/>
    </source>
</evidence>